<dbReference type="InterPro" id="IPR000608">
    <property type="entry name" value="UBC"/>
</dbReference>
<accession>A0A5B9E6T4</accession>
<gene>
    <name evidence="2" type="ORF">FTW19_04375</name>
</gene>
<dbReference type="InterPro" id="IPR016135">
    <property type="entry name" value="UBQ-conjugating_enzyme/RWD"/>
</dbReference>
<dbReference type="Proteomes" id="UP000321820">
    <property type="component" value="Chromosome"/>
</dbReference>
<dbReference type="SUPFAM" id="SSF54495">
    <property type="entry name" value="UBC-like"/>
    <property type="match status" value="1"/>
</dbReference>
<reference evidence="2 3" key="1">
    <citation type="submission" date="2019-08" db="EMBL/GenBank/DDBJ databases">
        <title>Complete genome sequence of Terriglobus albidus strain ORNL.</title>
        <authorList>
            <person name="Podar M."/>
        </authorList>
    </citation>
    <scope>NUCLEOTIDE SEQUENCE [LARGE SCALE GENOMIC DNA]</scope>
    <source>
        <strain evidence="2 3">ORNL</strain>
    </source>
</reference>
<dbReference type="OrthoDB" id="5428193at2"/>
<proteinExistence type="predicted"/>
<dbReference type="EMBL" id="CP042806">
    <property type="protein sequence ID" value="QEE27314.1"/>
    <property type="molecule type" value="Genomic_DNA"/>
</dbReference>
<evidence type="ECO:0000259" key="1">
    <source>
        <dbReference type="Pfam" id="PF00179"/>
    </source>
</evidence>
<name>A0A5B9E6T4_9BACT</name>
<dbReference type="AlphaFoldDB" id="A0A5B9E6T4"/>
<evidence type="ECO:0000313" key="2">
    <source>
        <dbReference type="EMBL" id="QEE27314.1"/>
    </source>
</evidence>
<feature type="domain" description="UBC core" evidence="1">
    <location>
        <begin position="47"/>
        <end position="135"/>
    </location>
</feature>
<evidence type="ECO:0000313" key="3">
    <source>
        <dbReference type="Proteomes" id="UP000321820"/>
    </source>
</evidence>
<dbReference type="Pfam" id="PF00179">
    <property type="entry name" value="UQ_con"/>
    <property type="match status" value="1"/>
</dbReference>
<keyword evidence="3" id="KW-1185">Reference proteome</keyword>
<organism evidence="2 3">
    <name type="scientific">Terriglobus albidus</name>
    <dbReference type="NCBI Taxonomy" id="1592106"/>
    <lineage>
        <taxon>Bacteria</taxon>
        <taxon>Pseudomonadati</taxon>
        <taxon>Acidobacteriota</taxon>
        <taxon>Terriglobia</taxon>
        <taxon>Terriglobales</taxon>
        <taxon>Acidobacteriaceae</taxon>
        <taxon>Terriglobus</taxon>
    </lineage>
</organism>
<sequence>MASPRTRRLKLDHETLTRRFAGWPVIQITGSAGLPPEIYQFQFNLKGIYVNAAGEILERDTHVLEVQLSLEYPRRAPQCRMLTPVFHPNFDETSVCIGDFWAASEGLDDLVVRIGRMIAYQEYNTRSPLNGLAAKWAAEHLSLLPIDSRTVAPPLEETVVGKNDIEAAAPAALETPGDPWSEKLHVT</sequence>
<dbReference type="Gene3D" id="3.10.110.10">
    <property type="entry name" value="Ubiquitin Conjugating Enzyme"/>
    <property type="match status" value="1"/>
</dbReference>
<protein>
    <recommendedName>
        <fullName evidence="1">UBC core domain-containing protein</fullName>
    </recommendedName>
</protein>
<dbReference type="RefSeq" id="WP_147646507.1">
    <property type="nucleotide sequence ID" value="NZ_CP042806.1"/>
</dbReference>
<dbReference type="KEGG" id="talb:FTW19_04375"/>